<evidence type="ECO:0000313" key="15">
    <source>
        <dbReference type="Proteomes" id="UP000264056"/>
    </source>
</evidence>
<keyword evidence="6" id="KW-0067">ATP-binding</keyword>
<dbReference type="OrthoDB" id="9786026at2"/>
<dbReference type="Gene3D" id="2.60.200.40">
    <property type="match status" value="1"/>
</dbReference>
<keyword evidence="7" id="KW-0444">Lipid biosynthesis</keyword>
<dbReference type="Pfam" id="PF00781">
    <property type="entry name" value="DAGK_cat"/>
    <property type="match status" value="1"/>
</dbReference>
<dbReference type="KEGG" id="schj:DDV21_000015"/>
<dbReference type="PANTHER" id="PTHR12358:SF54">
    <property type="entry name" value="SPHINGOSINE KINASE RELATED PROTEIN"/>
    <property type="match status" value="1"/>
</dbReference>
<evidence type="ECO:0000313" key="13">
    <source>
        <dbReference type="Proteomes" id="UP000246115"/>
    </source>
</evidence>
<accession>A0A346N9A9</accession>
<dbReference type="Proteomes" id="UP000246115">
    <property type="component" value="Chromosome"/>
</dbReference>
<keyword evidence="3" id="KW-0808">Transferase</keyword>
<evidence type="ECO:0000256" key="7">
    <source>
        <dbReference type="ARBA" id="ARBA00023209"/>
    </source>
</evidence>
<evidence type="ECO:0000313" key="10">
    <source>
        <dbReference type="EMBL" id="AXQ77604.1"/>
    </source>
</evidence>
<dbReference type="AlphaFoldDB" id="A0A372KJQ8"/>
<proteinExistence type="inferred from homology"/>
<evidence type="ECO:0000259" key="9">
    <source>
        <dbReference type="PROSITE" id="PS50146"/>
    </source>
</evidence>
<evidence type="ECO:0000256" key="3">
    <source>
        <dbReference type="ARBA" id="ARBA00022679"/>
    </source>
</evidence>
<gene>
    <name evidence="10" type="ORF">DDV21_000015</name>
    <name evidence="11" type="ORF">DDV22_09520</name>
    <name evidence="12" type="ORF">DDV23_09435</name>
</gene>
<dbReference type="GO" id="GO:0016301">
    <property type="term" value="F:kinase activity"/>
    <property type="evidence" value="ECO:0007669"/>
    <property type="project" value="UniProtKB-KW"/>
</dbReference>
<dbReference type="Proteomes" id="UP000262901">
    <property type="component" value="Unassembled WGS sequence"/>
</dbReference>
<dbReference type="InterPro" id="IPR045540">
    <property type="entry name" value="YegS/DAGK_C"/>
</dbReference>
<dbReference type="EMBL" id="CP031733">
    <property type="protein sequence ID" value="AXQ77604.1"/>
    <property type="molecule type" value="Genomic_DNA"/>
</dbReference>
<dbReference type="Proteomes" id="UP000264056">
    <property type="component" value="Unassembled WGS sequence"/>
</dbReference>
<evidence type="ECO:0000256" key="4">
    <source>
        <dbReference type="ARBA" id="ARBA00022741"/>
    </source>
</evidence>
<reference evidence="11 15" key="1">
    <citation type="submission" date="2018-08" db="EMBL/GenBank/DDBJ databases">
        <title>Draft genome of Streptococcus sp .nov. Z2.</title>
        <authorList>
            <person name="Tian Z."/>
        </authorList>
    </citation>
    <scope>NUCLEOTIDE SEQUENCE [LARGE SCALE GENOMIC DNA]</scope>
    <source>
        <strain evidence="11 15">Z2</strain>
    </source>
</reference>
<evidence type="ECO:0000256" key="2">
    <source>
        <dbReference type="ARBA" id="ARBA00005983"/>
    </source>
</evidence>
<accession>A0A372KJQ8</accession>
<name>A0A372KJQ8_9STRE</name>
<keyword evidence="5 12" id="KW-0418">Kinase</keyword>
<evidence type="ECO:0000256" key="6">
    <source>
        <dbReference type="ARBA" id="ARBA00022840"/>
    </source>
</evidence>
<evidence type="ECO:0000313" key="12">
    <source>
        <dbReference type="EMBL" id="RFU52497.1"/>
    </source>
</evidence>
<keyword evidence="7" id="KW-0443">Lipid metabolism</keyword>
<feature type="domain" description="DAGKc" evidence="9">
    <location>
        <begin position="1"/>
        <end position="125"/>
    </location>
</feature>
<dbReference type="SUPFAM" id="SSF111331">
    <property type="entry name" value="NAD kinase/diacylglycerol kinase-like"/>
    <property type="match status" value="1"/>
</dbReference>
<evidence type="ECO:0000313" key="14">
    <source>
        <dbReference type="Proteomes" id="UP000262901"/>
    </source>
</evidence>
<comment type="cofactor">
    <cofactor evidence="1">
        <name>Mg(2+)</name>
        <dbReference type="ChEBI" id="CHEBI:18420"/>
    </cofactor>
</comment>
<dbReference type="EMBL" id="QVQY01000034">
    <property type="protein sequence ID" value="RFU50285.1"/>
    <property type="molecule type" value="Genomic_DNA"/>
</dbReference>
<dbReference type="GO" id="GO:0005524">
    <property type="term" value="F:ATP binding"/>
    <property type="evidence" value="ECO:0007669"/>
    <property type="project" value="UniProtKB-KW"/>
</dbReference>
<reference evidence="10" key="4">
    <citation type="journal article" date="2019" name="Int. J. Syst. Evol. Microbiol.">
        <title>Streptococcus chenjunshii sp. nov. isolated from feces of Tibetan antelopes.</title>
        <authorList>
            <person name="Tian Z."/>
            <person name="Lu S."/>
            <person name="Jin D."/>
            <person name="Yang J."/>
            <person name="Pu J."/>
            <person name="Lai X.H."/>
            <person name="Bai X.N."/>
            <person name="Wu X.M."/>
            <person name="Li J."/>
            <person name="Wang S."/>
            <person name="Xu J."/>
        </authorList>
    </citation>
    <scope>NUCLEOTIDE SEQUENCE</scope>
    <source>
        <strain evidence="10">Z15</strain>
    </source>
</reference>
<keyword evidence="8" id="KW-1208">Phospholipid metabolism</keyword>
<dbReference type="RefSeq" id="WP_116878854.1">
    <property type="nucleotide sequence ID" value="NZ_CP031733.1"/>
</dbReference>
<reference evidence="13" key="3">
    <citation type="submission" date="2018-08" db="EMBL/GenBank/DDBJ databases">
        <title>Streptococcus chenjunshii sp. nov., isolated from stools sample of the Tibetan antelope in the Qinghai-Tibet plateau, China.</title>
        <authorList>
            <person name="Tian Z."/>
        </authorList>
    </citation>
    <scope>NUCLEOTIDE SEQUENCE [LARGE SCALE GENOMIC DNA]</scope>
    <source>
        <strain evidence="13">Z15</strain>
    </source>
</reference>
<dbReference type="InterPro" id="IPR050187">
    <property type="entry name" value="Lipid_Phosphate_FormReg"/>
</dbReference>
<dbReference type="InterPro" id="IPR016064">
    <property type="entry name" value="NAD/diacylglycerol_kinase_sf"/>
</dbReference>
<comment type="similarity">
    <text evidence="2">Belongs to the diacylglycerol/lipid kinase family.</text>
</comment>
<dbReference type="EMBL" id="QVQZ01000031">
    <property type="protein sequence ID" value="RFU52497.1"/>
    <property type="molecule type" value="Genomic_DNA"/>
</dbReference>
<evidence type="ECO:0000256" key="5">
    <source>
        <dbReference type="ARBA" id="ARBA00022777"/>
    </source>
</evidence>
<organism evidence="12 14">
    <name type="scientific">Streptococcus chenjunshii</name>
    <dbReference type="NCBI Taxonomy" id="2173853"/>
    <lineage>
        <taxon>Bacteria</taxon>
        <taxon>Bacillati</taxon>
        <taxon>Bacillota</taxon>
        <taxon>Bacilli</taxon>
        <taxon>Lactobacillales</taxon>
        <taxon>Streptococcaceae</taxon>
        <taxon>Streptococcus</taxon>
    </lineage>
</organism>
<evidence type="ECO:0000256" key="1">
    <source>
        <dbReference type="ARBA" id="ARBA00001946"/>
    </source>
</evidence>
<evidence type="ECO:0000256" key="8">
    <source>
        <dbReference type="ARBA" id="ARBA00023264"/>
    </source>
</evidence>
<keyword evidence="4" id="KW-0547">Nucleotide-binding</keyword>
<dbReference type="Pfam" id="PF19279">
    <property type="entry name" value="YegS_C"/>
    <property type="match status" value="1"/>
</dbReference>
<sequence>MTLYIIANPHAGRHQARLIVKQIKELSSAQDVKSFYTRYKDDERRQVNTILQEFQEKDFLLIIGGDGTLSKVLYYLPQHIPFAYYPSGSGNDFARALSLPDLKTTLALCQKRSVREITVFTYENGLLLNSLDAGFAAWVIQKAENSSLKTFLNKCHLGSLTYLVIAVKLLLSKPTADITVTNRDGSIRHFQKAFFFSLANNTYFGGGIMIWPTASAFNRNLDFVYAAGKTFPQRISILLALVFKKHDISPYFYHEEMEKVSLEFPKNTLVEIDGEIVNANRITLKAQKRYIYL</sequence>
<keyword evidence="15" id="KW-1185">Reference proteome</keyword>
<dbReference type="GO" id="GO:0008654">
    <property type="term" value="P:phospholipid biosynthetic process"/>
    <property type="evidence" value="ECO:0007669"/>
    <property type="project" value="UniProtKB-KW"/>
</dbReference>
<dbReference type="InterPro" id="IPR001206">
    <property type="entry name" value="Diacylglycerol_kinase_cat_dom"/>
</dbReference>
<keyword evidence="7" id="KW-0594">Phospholipid biosynthesis</keyword>
<evidence type="ECO:0000313" key="11">
    <source>
        <dbReference type="EMBL" id="RFU50285.1"/>
    </source>
</evidence>
<dbReference type="PANTHER" id="PTHR12358">
    <property type="entry name" value="SPHINGOSINE KINASE"/>
    <property type="match status" value="1"/>
</dbReference>
<dbReference type="Gene3D" id="3.40.50.10330">
    <property type="entry name" value="Probable inorganic polyphosphate/atp-NAD kinase, domain 1"/>
    <property type="match status" value="1"/>
</dbReference>
<dbReference type="PROSITE" id="PS50146">
    <property type="entry name" value="DAGK"/>
    <property type="match status" value="1"/>
</dbReference>
<dbReference type="InterPro" id="IPR017438">
    <property type="entry name" value="ATP-NAD_kinase_N"/>
</dbReference>
<protein>
    <submittedName>
        <fullName evidence="12">Diacylglycerol kinase</fullName>
    </submittedName>
</protein>
<reference evidence="12 14" key="2">
    <citation type="submission" date="2018-08" db="EMBL/GenBank/DDBJ databases">
        <title>Draft genome of Streptococcus sp. nov. Z1.</title>
        <authorList>
            <person name="Tian Z."/>
        </authorList>
    </citation>
    <scope>NUCLEOTIDE SEQUENCE [LARGE SCALE GENOMIC DNA]</scope>
    <source>
        <strain evidence="12">Z1</strain>
        <strain evidence="14">Z1(2018)</strain>
    </source>
</reference>